<gene>
    <name evidence="2" type="primary">ABSGL_02674.1 scaffold 3684</name>
</gene>
<reference evidence="2" key="1">
    <citation type="submission" date="2016-04" db="EMBL/GenBank/DDBJ databases">
        <authorList>
            <person name="Evans L.H."/>
            <person name="Alamgir A."/>
            <person name="Owens N."/>
            <person name="Weber N.D."/>
            <person name="Virtaneva K."/>
            <person name="Barbian K."/>
            <person name="Babar A."/>
            <person name="Rosenke K."/>
        </authorList>
    </citation>
    <scope>NUCLEOTIDE SEQUENCE [LARGE SCALE GENOMIC DNA]</scope>
    <source>
        <strain evidence="2">CBS 101.48</strain>
    </source>
</reference>
<sequence>MFSSVLKKSLVTAAAGAVVLQSMSTVQAEETTSTKNNNSKLSIYDEPEPKRIVIESPTKLEEHVAYAHKYANDALNEGKAHVDTLHGHVQSFENDVRGIVIKQLKEIDIRKD</sequence>
<dbReference type="AlphaFoldDB" id="A0A163J503"/>
<dbReference type="InParanoid" id="A0A163J503"/>
<proteinExistence type="predicted"/>
<evidence type="ECO:0000256" key="1">
    <source>
        <dbReference type="SAM" id="SignalP"/>
    </source>
</evidence>
<evidence type="ECO:0000313" key="3">
    <source>
        <dbReference type="Proteomes" id="UP000078561"/>
    </source>
</evidence>
<dbReference type="Proteomes" id="UP000078561">
    <property type="component" value="Unassembled WGS sequence"/>
</dbReference>
<dbReference type="STRING" id="4829.A0A163J503"/>
<protein>
    <submittedName>
        <fullName evidence="2">Uncharacterized protein</fullName>
    </submittedName>
</protein>
<keyword evidence="3" id="KW-1185">Reference proteome</keyword>
<keyword evidence="1" id="KW-0732">Signal</keyword>
<feature type="signal peptide" evidence="1">
    <location>
        <begin position="1"/>
        <end position="28"/>
    </location>
</feature>
<feature type="chain" id="PRO_5007843290" evidence="1">
    <location>
        <begin position="29"/>
        <end position="112"/>
    </location>
</feature>
<evidence type="ECO:0000313" key="2">
    <source>
        <dbReference type="EMBL" id="SAL97203.1"/>
    </source>
</evidence>
<dbReference type="EMBL" id="LT551602">
    <property type="protein sequence ID" value="SAL97203.1"/>
    <property type="molecule type" value="Genomic_DNA"/>
</dbReference>
<accession>A0A163J503</accession>
<dbReference type="OrthoDB" id="2399148at2759"/>
<organism evidence="2">
    <name type="scientific">Absidia glauca</name>
    <name type="common">Pin mould</name>
    <dbReference type="NCBI Taxonomy" id="4829"/>
    <lineage>
        <taxon>Eukaryota</taxon>
        <taxon>Fungi</taxon>
        <taxon>Fungi incertae sedis</taxon>
        <taxon>Mucoromycota</taxon>
        <taxon>Mucoromycotina</taxon>
        <taxon>Mucoromycetes</taxon>
        <taxon>Mucorales</taxon>
        <taxon>Cunninghamellaceae</taxon>
        <taxon>Absidia</taxon>
    </lineage>
</organism>
<name>A0A163J503_ABSGL</name>